<keyword evidence="7 8" id="KW-0804">Transcription</keyword>
<evidence type="ECO:0000313" key="11">
    <source>
        <dbReference type="EMBL" id="PQV63743.1"/>
    </source>
</evidence>
<comment type="function">
    <text evidence="8">Negatively regulates transcription of bacterial ribonucleotide reductase nrd genes and operons by binding to NrdR-boxes.</text>
</comment>
<proteinExistence type="inferred from homology"/>
<feature type="domain" description="ATP-cone" evidence="10">
    <location>
        <begin position="49"/>
        <end position="139"/>
    </location>
</feature>
<dbReference type="Pfam" id="PF03477">
    <property type="entry name" value="ATP-cone"/>
    <property type="match status" value="1"/>
</dbReference>
<evidence type="ECO:0000256" key="3">
    <source>
        <dbReference type="ARBA" id="ARBA00022771"/>
    </source>
</evidence>
<comment type="cofactor">
    <cofactor evidence="8">
        <name>Zn(2+)</name>
        <dbReference type="ChEBI" id="CHEBI:29105"/>
    </cofactor>
    <text evidence="8">Binds 1 zinc ion.</text>
</comment>
<dbReference type="EMBL" id="NIGF01000009">
    <property type="protein sequence ID" value="PQV63743.1"/>
    <property type="molecule type" value="Genomic_DNA"/>
</dbReference>
<evidence type="ECO:0000313" key="12">
    <source>
        <dbReference type="Proteomes" id="UP000237684"/>
    </source>
</evidence>
<dbReference type="InterPro" id="IPR055173">
    <property type="entry name" value="NrdR-like_N"/>
</dbReference>
<dbReference type="GO" id="GO:0045892">
    <property type="term" value="P:negative regulation of DNA-templated transcription"/>
    <property type="evidence" value="ECO:0007669"/>
    <property type="project" value="UniProtKB-UniRule"/>
</dbReference>
<dbReference type="OrthoDB" id="9807461at2"/>
<dbReference type="PANTHER" id="PTHR30455:SF2">
    <property type="entry name" value="TRANSCRIPTIONAL REPRESSOR NRDR"/>
    <property type="match status" value="1"/>
</dbReference>
<dbReference type="RefSeq" id="WP_105483904.1">
    <property type="nucleotide sequence ID" value="NZ_NIGF01000009.1"/>
</dbReference>
<evidence type="ECO:0000256" key="9">
    <source>
        <dbReference type="SAM" id="MobiDB-lite"/>
    </source>
</evidence>
<keyword evidence="5 8" id="KW-0805">Transcription regulation</keyword>
<comment type="similarity">
    <text evidence="8">Belongs to the NrdR family.</text>
</comment>
<evidence type="ECO:0000256" key="4">
    <source>
        <dbReference type="ARBA" id="ARBA00022840"/>
    </source>
</evidence>
<keyword evidence="6 8" id="KW-0238">DNA-binding</keyword>
<sequence>MKCPFCHHVDTRVVDSRPVEDGAALRRRRGCEICGARFTTYERALSSALIIVKKDGRREEFSLGKLRGGLAKACNKRPVATENIARSAEEIEAQLRRDGALEVTSERIGELVMEKLFVLDQVAYVRFASVYQRFDDVKRFAQLLERISRRGRGQHKPSKTEIQEPESEEI</sequence>
<feature type="region of interest" description="Disordered" evidence="9">
    <location>
        <begin position="151"/>
        <end position="170"/>
    </location>
</feature>
<dbReference type="NCBIfam" id="TIGR00244">
    <property type="entry name" value="transcriptional regulator NrdR"/>
    <property type="match status" value="1"/>
</dbReference>
<dbReference type="InterPro" id="IPR005144">
    <property type="entry name" value="ATP-cone_dom"/>
</dbReference>
<protein>
    <recommendedName>
        <fullName evidence="8">Transcriptional repressor NrdR</fullName>
    </recommendedName>
</protein>
<organism evidence="11 12">
    <name type="scientific">Abditibacterium utsteinense</name>
    <dbReference type="NCBI Taxonomy" id="1960156"/>
    <lineage>
        <taxon>Bacteria</taxon>
        <taxon>Pseudomonadati</taxon>
        <taxon>Abditibacteriota</taxon>
        <taxon>Abditibacteriia</taxon>
        <taxon>Abditibacteriales</taxon>
        <taxon>Abditibacteriaceae</taxon>
        <taxon>Abditibacterium</taxon>
    </lineage>
</organism>
<dbReference type="Proteomes" id="UP000237684">
    <property type="component" value="Unassembled WGS sequence"/>
</dbReference>
<dbReference type="InterPro" id="IPR003796">
    <property type="entry name" value="RNR_NrdR-like"/>
</dbReference>
<dbReference type="AlphaFoldDB" id="A0A2S8SSF8"/>
<dbReference type="GO" id="GO:0003677">
    <property type="term" value="F:DNA binding"/>
    <property type="evidence" value="ECO:0007669"/>
    <property type="project" value="UniProtKB-KW"/>
</dbReference>
<dbReference type="HAMAP" id="MF_00440">
    <property type="entry name" value="NrdR"/>
    <property type="match status" value="1"/>
</dbReference>
<comment type="caution">
    <text evidence="11">The sequence shown here is derived from an EMBL/GenBank/DDBJ whole genome shotgun (WGS) entry which is preliminary data.</text>
</comment>
<evidence type="ECO:0000256" key="1">
    <source>
        <dbReference type="ARBA" id="ARBA00022491"/>
    </source>
</evidence>
<evidence type="ECO:0000256" key="8">
    <source>
        <dbReference type="HAMAP-Rule" id="MF_00440"/>
    </source>
</evidence>
<dbReference type="PROSITE" id="PS51161">
    <property type="entry name" value="ATP_CONE"/>
    <property type="match status" value="1"/>
</dbReference>
<evidence type="ECO:0000256" key="5">
    <source>
        <dbReference type="ARBA" id="ARBA00023015"/>
    </source>
</evidence>
<accession>A0A2S8SSF8</accession>
<evidence type="ECO:0000256" key="7">
    <source>
        <dbReference type="ARBA" id="ARBA00023163"/>
    </source>
</evidence>
<dbReference type="GO" id="GO:0005524">
    <property type="term" value="F:ATP binding"/>
    <property type="evidence" value="ECO:0007669"/>
    <property type="project" value="UniProtKB-UniRule"/>
</dbReference>
<keyword evidence="2 8" id="KW-0547">Nucleotide-binding</keyword>
<keyword evidence="4 8" id="KW-0067">ATP-binding</keyword>
<feature type="zinc finger region" evidence="8">
    <location>
        <begin position="3"/>
        <end position="34"/>
    </location>
</feature>
<dbReference type="Pfam" id="PF22811">
    <property type="entry name" value="Zn_ribbon_NrdR"/>
    <property type="match status" value="1"/>
</dbReference>
<keyword evidence="8" id="KW-0479">Metal-binding</keyword>
<evidence type="ECO:0000256" key="6">
    <source>
        <dbReference type="ARBA" id="ARBA00023125"/>
    </source>
</evidence>
<keyword evidence="3 8" id="KW-0863">Zinc-finger</keyword>
<gene>
    <name evidence="8" type="primary">nrdR</name>
    <name evidence="11" type="ORF">B1R32_10983</name>
</gene>
<dbReference type="InParanoid" id="A0A2S8SSF8"/>
<evidence type="ECO:0000259" key="10">
    <source>
        <dbReference type="PROSITE" id="PS51161"/>
    </source>
</evidence>
<keyword evidence="12" id="KW-1185">Reference proteome</keyword>
<name>A0A2S8SSF8_9BACT</name>
<keyword evidence="8" id="KW-0862">Zinc</keyword>
<dbReference type="GO" id="GO:0008270">
    <property type="term" value="F:zinc ion binding"/>
    <property type="evidence" value="ECO:0007669"/>
    <property type="project" value="UniProtKB-UniRule"/>
</dbReference>
<keyword evidence="1 8" id="KW-0678">Repressor</keyword>
<dbReference type="PANTHER" id="PTHR30455">
    <property type="entry name" value="TRANSCRIPTIONAL REPRESSOR NRDR"/>
    <property type="match status" value="1"/>
</dbReference>
<reference evidence="11 12" key="1">
    <citation type="journal article" date="2018" name="Syst. Appl. Microbiol.">
        <title>Abditibacterium utsteinense sp. nov., the first cultivated member of candidate phylum FBP, isolated from ice-free Antarctic soil samples.</title>
        <authorList>
            <person name="Tahon G."/>
            <person name="Tytgat B."/>
            <person name="Lebbe L."/>
            <person name="Carlier A."/>
            <person name="Willems A."/>
        </authorList>
    </citation>
    <scope>NUCLEOTIDE SEQUENCE [LARGE SCALE GENOMIC DNA]</scope>
    <source>
        <strain evidence="11 12">LMG 29911</strain>
    </source>
</reference>
<evidence type="ECO:0000256" key="2">
    <source>
        <dbReference type="ARBA" id="ARBA00022741"/>
    </source>
</evidence>
<dbReference type="FunCoup" id="A0A2S8SSF8">
    <property type="interactions" value="220"/>
</dbReference>